<dbReference type="STRING" id="133385.A0A2T9YYH7"/>
<protein>
    <recommendedName>
        <fullName evidence="5">Elongator complex protein 6</fullName>
    </recommendedName>
</protein>
<dbReference type="Proteomes" id="UP000245383">
    <property type="component" value="Unassembled WGS sequence"/>
</dbReference>
<evidence type="ECO:0000313" key="3">
    <source>
        <dbReference type="EMBL" id="PVU97367.1"/>
    </source>
</evidence>
<accession>A0A2T9YYH7</accession>
<dbReference type="InterPro" id="IPR027417">
    <property type="entry name" value="P-loop_NTPase"/>
</dbReference>
<dbReference type="UniPathway" id="UPA00988"/>
<evidence type="ECO:0008006" key="5">
    <source>
        <dbReference type="Google" id="ProtNLM"/>
    </source>
</evidence>
<dbReference type="GO" id="GO:0033588">
    <property type="term" value="C:elongator holoenzyme complex"/>
    <property type="evidence" value="ECO:0007669"/>
    <property type="project" value="InterPro"/>
</dbReference>
<dbReference type="PANTHER" id="PTHR16184:SF6">
    <property type="entry name" value="ELONGATOR COMPLEX PROTEIN 6"/>
    <property type="match status" value="1"/>
</dbReference>
<gene>
    <name evidence="3" type="ORF">BB561_000574</name>
</gene>
<keyword evidence="4" id="KW-1185">Reference proteome</keyword>
<dbReference type="GO" id="GO:0002098">
    <property type="term" value="P:tRNA wobble uridine modification"/>
    <property type="evidence" value="ECO:0007669"/>
    <property type="project" value="InterPro"/>
</dbReference>
<name>A0A2T9YYH7_9FUNG</name>
<dbReference type="Gene3D" id="3.40.50.300">
    <property type="entry name" value="P-loop containing nucleotide triphosphate hydrolases"/>
    <property type="match status" value="1"/>
</dbReference>
<dbReference type="OrthoDB" id="9995306at2759"/>
<evidence type="ECO:0000256" key="2">
    <source>
        <dbReference type="ARBA" id="ARBA00008837"/>
    </source>
</evidence>
<evidence type="ECO:0000313" key="4">
    <source>
        <dbReference type="Proteomes" id="UP000245383"/>
    </source>
</evidence>
<organism evidence="3 4">
    <name type="scientific">Smittium simulii</name>
    <dbReference type="NCBI Taxonomy" id="133385"/>
    <lineage>
        <taxon>Eukaryota</taxon>
        <taxon>Fungi</taxon>
        <taxon>Fungi incertae sedis</taxon>
        <taxon>Zoopagomycota</taxon>
        <taxon>Kickxellomycotina</taxon>
        <taxon>Harpellomycetes</taxon>
        <taxon>Harpellales</taxon>
        <taxon>Legeriomycetaceae</taxon>
        <taxon>Smittium</taxon>
    </lineage>
</organism>
<dbReference type="CDD" id="cd19495">
    <property type="entry name" value="Elp6"/>
    <property type="match status" value="1"/>
</dbReference>
<reference evidence="3 4" key="1">
    <citation type="journal article" date="2018" name="MBio">
        <title>Comparative Genomics Reveals the Core Gene Toolbox for the Fungus-Insect Symbiosis.</title>
        <authorList>
            <person name="Wang Y."/>
            <person name="Stata M."/>
            <person name="Wang W."/>
            <person name="Stajich J.E."/>
            <person name="White M.M."/>
            <person name="Moncalvo J.M."/>
        </authorList>
    </citation>
    <scope>NUCLEOTIDE SEQUENCE [LARGE SCALE GENOMIC DNA]</scope>
    <source>
        <strain evidence="3 4">SWE-8-4</strain>
    </source>
</reference>
<proteinExistence type="inferred from homology"/>
<evidence type="ECO:0000256" key="1">
    <source>
        <dbReference type="ARBA" id="ARBA00005043"/>
    </source>
</evidence>
<comment type="caution">
    <text evidence="3">The sequence shown here is derived from an EMBL/GenBank/DDBJ whole genome shotgun (WGS) entry which is preliminary data.</text>
</comment>
<dbReference type="Pfam" id="PF09807">
    <property type="entry name" value="ELP6"/>
    <property type="match status" value="1"/>
</dbReference>
<dbReference type="EMBL" id="MBFR01000013">
    <property type="protein sequence ID" value="PVU97367.1"/>
    <property type="molecule type" value="Genomic_DNA"/>
</dbReference>
<sequence>MVYQVLATAVDWQHQVPETGTLTVITDSIKADATFLLLHTLASSLKQTTNEETVILVSFEQIFVHYSRILRKMGSNVDALKLDGRLAFVDGLSELSELTKLKKNHLDTSTNVSDAMKPNSFIKGLGDLNAADTVSALMQAVLGCSYKIDNTTNNKPARKIKGIFIHGLSVLVDIACGANIIRLFINILKTYLQENGGFLVILTNADQDIINESEAEDDFVSLLTGILYQADLVFQVEPLISGYSTDVTGQISIASKPHYKAQISGPTVLHYKTQDTKTVFFAPGQMARF</sequence>
<dbReference type="PANTHER" id="PTHR16184">
    <property type="entry name" value="ELONGATOR COMPLEX PROTEIN 6"/>
    <property type="match status" value="1"/>
</dbReference>
<dbReference type="AlphaFoldDB" id="A0A2T9YYH7"/>
<comment type="similarity">
    <text evidence="2">Belongs to the ELP6 family.</text>
</comment>
<comment type="pathway">
    <text evidence="1">tRNA modification; 5-methoxycarbonylmethyl-2-thiouridine-tRNA biosynthesis.</text>
</comment>
<dbReference type="InterPro" id="IPR018627">
    <property type="entry name" value="ELP6"/>
</dbReference>